<gene>
    <name evidence="2" type="primary">FGENESH: predicted gene_7.487</name>
    <name evidence="2" type="ORF">BN2166_0041020</name>
</gene>
<dbReference type="Proteomes" id="UP000199069">
    <property type="component" value="Unassembled WGS sequence"/>
</dbReference>
<dbReference type="EMBL" id="CWKI01000007">
    <property type="protein sequence ID" value="CTR08241.1"/>
    <property type="molecule type" value="Genomic_DNA"/>
</dbReference>
<accession>A0A0K3CM14</accession>
<reference evidence="2 3" key="1">
    <citation type="submission" date="2015-07" db="EMBL/GenBank/DDBJ databases">
        <authorList>
            <person name="Cajimat M.N.B."/>
            <person name="Milazzo M.L."/>
            <person name="Fulhorst C.F."/>
        </authorList>
    </citation>
    <scope>NUCLEOTIDE SEQUENCE [LARGE SCALE GENOMIC DNA]</scope>
    <source>
        <strain evidence="2">Single colony</strain>
    </source>
</reference>
<keyword evidence="3" id="KW-1185">Reference proteome</keyword>
<sequence length="205" mass="21277">MAASTNVNGSSQASTSMKRVHNSSSDSEECSDSATGGRPGGKGKPVQARIADARLSIVANLVNNMVSSEDFAKIDFAETLGPDLFPMSASSSLRQKGSRSVRDAATQTDSSFATSAYPRPACACNPANARSSVLVLPYKVPTPQHPQSSLTAANTAPSLNPLTVDASAAADLAAALPTLRAAGISSTTDLAKQRLRDARSEIRRR</sequence>
<evidence type="ECO:0000313" key="3">
    <source>
        <dbReference type="Proteomes" id="UP000199069"/>
    </source>
</evidence>
<protein>
    <submittedName>
        <fullName evidence="2">Uncharacterized protein</fullName>
    </submittedName>
</protein>
<dbReference type="AlphaFoldDB" id="A0A0K3CM14"/>
<feature type="region of interest" description="Disordered" evidence="1">
    <location>
        <begin position="1"/>
        <end position="47"/>
    </location>
</feature>
<name>A0A0K3CM14_RHOTO</name>
<evidence type="ECO:0000313" key="2">
    <source>
        <dbReference type="EMBL" id="CTR08241.1"/>
    </source>
</evidence>
<evidence type="ECO:0000256" key="1">
    <source>
        <dbReference type="SAM" id="MobiDB-lite"/>
    </source>
</evidence>
<feature type="compositionally biased region" description="Polar residues" evidence="1">
    <location>
        <begin position="1"/>
        <end position="17"/>
    </location>
</feature>
<proteinExistence type="predicted"/>
<organism evidence="2 3">
    <name type="scientific">Rhodotorula toruloides</name>
    <name type="common">Yeast</name>
    <name type="synonym">Rhodosporidium toruloides</name>
    <dbReference type="NCBI Taxonomy" id="5286"/>
    <lineage>
        <taxon>Eukaryota</taxon>
        <taxon>Fungi</taxon>
        <taxon>Dikarya</taxon>
        <taxon>Basidiomycota</taxon>
        <taxon>Pucciniomycotina</taxon>
        <taxon>Microbotryomycetes</taxon>
        <taxon>Sporidiobolales</taxon>
        <taxon>Sporidiobolaceae</taxon>
        <taxon>Rhodotorula</taxon>
    </lineage>
</organism>